<keyword evidence="18" id="KW-1185">Reference proteome</keyword>
<feature type="domain" description="TonB-dependent receptor plug" evidence="16">
    <location>
        <begin position="63"/>
        <end position="170"/>
    </location>
</feature>
<reference evidence="18" key="1">
    <citation type="journal article" date="2019" name="Int. J. Syst. Evol. Microbiol.">
        <title>The Global Catalogue of Microorganisms (GCM) 10K type strain sequencing project: providing services to taxonomists for standard genome sequencing and annotation.</title>
        <authorList>
            <consortium name="The Broad Institute Genomics Platform"/>
            <consortium name="The Broad Institute Genome Sequencing Center for Infectious Disease"/>
            <person name="Wu L."/>
            <person name="Ma J."/>
        </authorList>
    </citation>
    <scope>NUCLEOTIDE SEQUENCE [LARGE SCALE GENOMIC DNA]</scope>
    <source>
        <strain evidence="18">CGMCC 1.12989</strain>
    </source>
</reference>
<keyword evidence="10 11" id="KW-0998">Cell outer membrane</keyword>
<keyword evidence="5 11" id="KW-0812">Transmembrane</keyword>
<evidence type="ECO:0000256" key="11">
    <source>
        <dbReference type="PROSITE-ProRule" id="PRU01360"/>
    </source>
</evidence>
<keyword evidence="3 11" id="KW-1134">Transmembrane beta strand</keyword>
<dbReference type="Gene3D" id="2.40.170.20">
    <property type="entry name" value="TonB-dependent receptor, beta-barrel domain"/>
    <property type="match status" value="1"/>
</dbReference>
<dbReference type="PROSITE" id="PS52016">
    <property type="entry name" value="TONB_DEPENDENT_REC_3"/>
    <property type="match status" value="1"/>
</dbReference>
<keyword evidence="8 12" id="KW-0798">TonB box</keyword>
<evidence type="ECO:0000256" key="14">
    <source>
        <dbReference type="SAM" id="SignalP"/>
    </source>
</evidence>
<dbReference type="Proteomes" id="UP001595828">
    <property type="component" value="Unassembled WGS sequence"/>
</dbReference>
<protein>
    <submittedName>
        <fullName evidence="17">TonB-dependent receptor</fullName>
    </submittedName>
</protein>
<evidence type="ECO:0000256" key="4">
    <source>
        <dbReference type="ARBA" id="ARBA00022496"/>
    </source>
</evidence>
<comment type="similarity">
    <text evidence="11 12">Belongs to the TonB-dependent receptor family.</text>
</comment>
<comment type="caution">
    <text evidence="17">The sequence shown here is derived from an EMBL/GenBank/DDBJ whole genome shotgun (WGS) entry which is preliminary data.</text>
</comment>
<keyword evidence="6" id="KW-0408">Iron</keyword>
<dbReference type="EMBL" id="JBHSDR010000003">
    <property type="protein sequence ID" value="MFC4294652.1"/>
    <property type="molecule type" value="Genomic_DNA"/>
</dbReference>
<dbReference type="InterPro" id="IPR012910">
    <property type="entry name" value="Plug_dom"/>
</dbReference>
<feature type="chain" id="PRO_5046320500" evidence="14">
    <location>
        <begin position="25"/>
        <end position="752"/>
    </location>
</feature>
<keyword evidence="9 11" id="KW-0472">Membrane</keyword>
<dbReference type="Pfam" id="PF07715">
    <property type="entry name" value="Plug"/>
    <property type="match status" value="1"/>
</dbReference>
<dbReference type="Pfam" id="PF00593">
    <property type="entry name" value="TonB_dep_Rec_b-barrel"/>
    <property type="match status" value="1"/>
</dbReference>
<proteinExistence type="inferred from homology"/>
<dbReference type="InterPro" id="IPR039426">
    <property type="entry name" value="TonB-dep_rcpt-like"/>
</dbReference>
<name>A0ABV8RP20_9SPHN</name>
<evidence type="ECO:0000256" key="10">
    <source>
        <dbReference type="ARBA" id="ARBA00023237"/>
    </source>
</evidence>
<evidence type="ECO:0000256" key="6">
    <source>
        <dbReference type="ARBA" id="ARBA00023004"/>
    </source>
</evidence>
<sequence>MLTLRQAMWASTAIVCTMTTPAIAQDSGAAASTSDEATPSATSGDEGQIAEITVTARRREESLQNTPVTVTAFTAEELQARGINDVSRLIQATPGVNFDVFPKTAPRPFFRGIGSSNQGAGGDPSSVAFLDGVYLARAGMLGIDFYDMQRIEVLKGPQGTLFGKNVVGGAINFITNKPVAENEASAQLTVGQYQQLNGNLMVNVRLSDTIAVRTVLGAISNDGFRHTVDGRSLDDENKKSARIQAAFGVTTDTSLLLSADIASQDVAQGARYNVEVLPFHATGSKKGYDDFDKPRISNPDQPGGTDVTTGGLRAEFVTEKLGFATLTATAAWRTLKFDNSEDFDGTTAAQNAANGIPVSGIRVIQNERADSYSAETRLNSNSGGPLSWVAGLYWNHDNIERVRESLTSVTPTTINQFTGHSRNRSYAAYGELQYNFDNGFGVFGGARYTDERKEYESTRLTGPRASPVVNYTTVGAPGIARAKLATYRIGAQWRANDNLFAFASVSTGFKSGAFPETPASAILARTPTAPEKVTSYEAGLKTDWLDRRLRFNVTGFIAKYRNFQTIQAIPDATLGPGGTSISIDTGDATIKGIETELMFVPVKWFDLTARYAYLDATFDQLTQTTAILADGSPVRRDLSGNRLSRTPKHALNAEAGFSTPNASWGWLRAAVGVDHQSEIFDDNDNDFVEYRRPRTLWDASLTYHITDDFSAQAWVHNLTDKEYRVHQADTAGGLFVLYGAPRQYGLTFNARF</sequence>
<feature type="region of interest" description="Disordered" evidence="13">
    <location>
        <begin position="27"/>
        <end position="46"/>
    </location>
</feature>
<keyword evidence="14" id="KW-0732">Signal</keyword>
<feature type="domain" description="TonB-dependent receptor-like beta-barrel" evidence="15">
    <location>
        <begin position="265"/>
        <end position="718"/>
    </location>
</feature>
<dbReference type="SUPFAM" id="SSF56935">
    <property type="entry name" value="Porins"/>
    <property type="match status" value="1"/>
</dbReference>
<keyword evidence="17" id="KW-0675">Receptor</keyword>
<feature type="compositionally biased region" description="Polar residues" evidence="13">
    <location>
        <begin position="30"/>
        <end position="45"/>
    </location>
</feature>
<evidence type="ECO:0000256" key="1">
    <source>
        <dbReference type="ARBA" id="ARBA00004571"/>
    </source>
</evidence>
<keyword evidence="2 11" id="KW-0813">Transport</keyword>
<evidence type="ECO:0000256" key="13">
    <source>
        <dbReference type="SAM" id="MobiDB-lite"/>
    </source>
</evidence>
<comment type="subcellular location">
    <subcellularLocation>
        <location evidence="1 11">Cell outer membrane</location>
        <topology evidence="1 11">Multi-pass membrane protein</topology>
    </subcellularLocation>
</comment>
<feature type="region of interest" description="Disordered" evidence="13">
    <location>
        <begin position="288"/>
        <end position="309"/>
    </location>
</feature>
<dbReference type="CDD" id="cd01347">
    <property type="entry name" value="ligand_gated_channel"/>
    <property type="match status" value="1"/>
</dbReference>
<evidence type="ECO:0000256" key="5">
    <source>
        <dbReference type="ARBA" id="ARBA00022692"/>
    </source>
</evidence>
<keyword evidence="4" id="KW-0410">Iron transport</keyword>
<dbReference type="PANTHER" id="PTHR32552">
    <property type="entry name" value="FERRICHROME IRON RECEPTOR-RELATED"/>
    <property type="match status" value="1"/>
</dbReference>
<evidence type="ECO:0000313" key="18">
    <source>
        <dbReference type="Proteomes" id="UP001595828"/>
    </source>
</evidence>
<evidence type="ECO:0000256" key="8">
    <source>
        <dbReference type="ARBA" id="ARBA00023077"/>
    </source>
</evidence>
<organism evidence="17 18">
    <name type="scientific">Novosphingobium tardum</name>
    <dbReference type="NCBI Taxonomy" id="1538021"/>
    <lineage>
        <taxon>Bacteria</taxon>
        <taxon>Pseudomonadati</taxon>
        <taxon>Pseudomonadota</taxon>
        <taxon>Alphaproteobacteria</taxon>
        <taxon>Sphingomonadales</taxon>
        <taxon>Sphingomonadaceae</taxon>
        <taxon>Novosphingobium</taxon>
    </lineage>
</organism>
<gene>
    <name evidence="17" type="ORF">ACFO0A_06220</name>
</gene>
<keyword evidence="7" id="KW-0406">Ion transport</keyword>
<evidence type="ECO:0000259" key="15">
    <source>
        <dbReference type="Pfam" id="PF00593"/>
    </source>
</evidence>
<evidence type="ECO:0000256" key="7">
    <source>
        <dbReference type="ARBA" id="ARBA00023065"/>
    </source>
</evidence>
<accession>A0ABV8RP20</accession>
<dbReference type="InterPro" id="IPR000531">
    <property type="entry name" value="Beta-barrel_TonB"/>
</dbReference>
<evidence type="ECO:0000259" key="16">
    <source>
        <dbReference type="Pfam" id="PF07715"/>
    </source>
</evidence>
<evidence type="ECO:0000256" key="3">
    <source>
        <dbReference type="ARBA" id="ARBA00022452"/>
    </source>
</evidence>
<dbReference type="InterPro" id="IPR036942">
    <property type="entry name" value="Beta-barrel_TonB_sf"/>
</dbReference>
<evidence type="ECO:0000256" key="9">
    <source>
        <dbReference type="ARBA" id="ARBA00023136"/>
    </source>
</evidence>
<dbReference type="PANTHER" id="PTHR32552:SF81">
    <property type="entry name" value="TONB-DEPENDENT OUTER MEMBRANE RECEPTOR"/>
    <property type="match status" value="1"/>
</dbReference>
<feature type="signal peptide" evidence="14">
    <location>
        <begin position="1"/>
        <end position="24"/>
    </location>
</feature>
<evidence type="ECO:0000256" key="12">
    <source>
        <dbReference type="RuleBase" id="RU003357"/>
    </source>
</evidence>
<evidence type="ECO:0000256" key="2">
    <source>
        <dbReference type="ARBA" id="ARBA00022448"/>
    </source>
</evidence>
<evidence type="ECO:0000313" key="17">
    <source>
        <dbReference type="EMBL" id="MFC4294652.1"/>
    </source>
</evidence>